<gene>
    <name evidence="2" type="ORF">QCA50_017025</name>
</gene>
<reference evidence="2 3" key="1">
    <citation type="submission" date="2022-09" db="EMBL/GenBank/DDBJ databases">
        <authorList>
            <person name="Palmer J.M."/>
        </authorList>
    </citation>
    <scope>NUCLEOTIDE SEQUENCE [LARGE SCALE GENOMIC DNA]</scope>
    <source>
        <strain evidence="2 3">DSM 7382</strain>
    </source>
</reference>
<accession>A0AAW0FHX0</accession>
<dbReference type="AlphaFoldDB" id="A0AAW0FHX0"/>
<organism evidence="2 3">
    <name type="scientific">Cerrena zonata</name>
    <dbReference type="NCBI Taxonomy" id="2478898"/>
    <lineage>
        <taxon>Eukaryota</taxon>
        <taxon>Fungi</taxon>
        <taxon>Dikarya</taxon>
        <taxon>Basidiomycota</taxon>
        <taxon>Agaricomycotina</taxon>
        <taxon>Agaricomycetes</taxon>
        <taxon>Polyporales</taxon>
        <taxon>Cerrenaceae</taxon>
        <taxon>Cerrena</taxon>
    </lineage>
</organism>
<comment type="caution">
    <text evidence="2">The sequence shown here is derived from an EMBL/GenBank/DDBJ whole genome shotgun (WGS) entry which is preliminary data.</text>
</comment>
<dbReference type="Proteomes" id="UP001385951">
    <property type="component" value="Unassembled WGS sequence"/>
</dbReference>
<feature type="region of interest" description="Disordered" evidence="1">
    <location>
        <begin position="335"/>
        <end position="378"/>
    </location>
</feature>
<name>A0AAW0FHX0_9APHY</name>
<dbReference type="EMBL" id="JASBNA010000054">
    <property type="protein sequence ID" value="KAK7679867.1"/>
    <property type="molecule type" value="Genomic_DNA"/>
</dbReference>
<evidence type="ECO:0000313" key="2">
    <source>
        <dbReference type="EMBL" id="KAK7679867.1"/>
    </source>
</evidence>
<protein>
    <submittedName>
        <fullName evidence="2">Uncharacterized protein</fullName>
    </submittedName>
</protein>
<proteinExistence type="predicted"/>
<evidence type="ECO:0000256" key="1">
    <source>
        <dbReference type="SAM" id="MobiDB-lite"/>
    </source>
</evidence>
<sequence length="407" mass="44208">MASSLEDGDLEDMMMQIIDSNSEAYELYDFIDDSSLALESMGSSDLFKRDVKTVSSLLETVNRSGIIFDVLDEIAGHPRRISLLANATARLIKSLGGSLDLSLLEEIGAGLNITNIYDIVKDSGLVTSILDGILLDDNYRPVLVKLIKRIAEANKSLIAYIIDDVFAAAKKKRADDDDDDDNSNGGTLETFAINIVSTVLSSRLFTNIVNDTVVSLNDTGIAVYIVKRAIADESYQNMTVELFEDLKDTGVIKIDNSTLSNLNITKIASSVLDNPTMILRLTRAALSGDLNLRQTFGKYAGAIKDIVKDLEDDGLFRDLNNYVFSTDSNRRTSSRLAVSSSSARSSTSSRSNRNQQVKAAGSNSKSSATTSSDSGSYNIHQQSKTPIIKALIYFQSVLFGVAVGDLL</sequence>
<evidence type="ECO:0000313" key="3">
    <source>
        <dbReference type="Proteomes" id="UP001385951"/>
    </source>
</evidence>
<keyword evidence="3" id="KW-1185">Reference proteome</keyword>
<feature type="compositionally biased region" description="Low complexity" evidence="1">
    <location>
        <begin position="335"/>
        <end position="376"/>
    </location>
</feature>